<protein>
    <submittedName>
        <fullName evidence="3">Uncharacterized protein</fullName>
    </submittedName>
</protein>
<dbReference type="EMBL" id="CP000473">
    <property type="protein sequence ID" value="ABJ87124.1"/>
    <property type="molecule type" value="Genomic_DNA"/>
</dbReference>
<dbReference type="SMART" id="SM00028">
    <property type="entry name" value="TPR"/>
    <property type="match status" value="1"/>
</dbReference>
<feature type="signal peptide" evidence="2">
    <location>
        <begin position="1"/>
        <end position="16"/>
    </location>
</feature>
<feature type="repeat" description="TPR" evidence="1">
    <location>
        <begin position="259"/>
        <end position="292"/>
    </location>
</feature>
<dbReference type="AlphaFoldDB" id="Q01T96"/>
<gene>
    <name evidence="3" type="ordered locus">Acid_6198</name>
</gene>
<dbReference type="SUPFAM" id="SSF48452">
    <property type="entry name" value="TPR-like"/>
    <property type="match status" value="1"/>
</dbReference>
<dbReference type="Gene3D" id="3.60.20.10">
    <property type="entry name" value="Glutamine Phosphoribosylpyrophosphate, subunit 1, domain 1"/>
    <property type="match status" value="1"/>
</dbReference>
<sequence length="323" mass="34448" precursor="true">MSRILIALFAAASLQAADVNTFSIVAYDPATGDCGVTVASKYFSVGAVVPWAEAGTGCVATQANVNVGYGPRGLELLRQGLTAKQVIDKLLADDTFPGKDGRQLAVIDRKGNVAAYTGPAAPNWAGDRQGKTWSAQGNILVGAQVPEAMGKAFEGTEGDLAEKLYAALKAGDDAGGDSRGKQSASMLVVGKGRGRNINNDRLIYINVDDSPAPIPELRRLLDINLGYLYQQWGNELRTAGKRKEARDAAAKVVKYMPSANAQFSLGVMDYDLGDKPAALADFKKALAMDPNLKRQFEGEPQGGRGQRLRAILDDKEFVKEVLQ</sequence>
<dbReference type="InterPro" id="IPR011990">
    <property type="entry name" value="TPR-like_helical_dom_sf"/>
</dbReference>
<dbReference type="SUPFAM" id="SSF56235">
    <property type="entry name" value="N-terminal nucleophile aminohydrolases (Ntn hydrolases)"/>
    <property type="match status" value="1"/>
</dbReference>
<dbReference type="InParanoid" id="Q01T96"/>
<dbReference type="InterPro" id="IPR010430">
    <property type="entry name" value="DUF1028"/>
</dbReference>
<name>Q01T96_SOLUE</name>
<keyword evidence="2" id="KW-0732">Signal</keyword>
<dbReference type="OrthoDB" id="9790012at2"/>
<dbReference type="PROSITE" id="PS50005">
    <property type="entry name" value="TPR"/>
    <property type="match status" value="1"/>
</dbReference>
<keyword evidence="1" id="KW-0802">TPR repeat</keyword>
<dbReference type="STRING" id="234267.Acid_6198"/>
<reference evidence="3" key="1">
    <citation type="submission" date="2006-10" db="EMBL/GenBank/DDBJ databases">
        <title>Complete sequence of Solibacter usitatus Ellin6076.</title>
        <authorList>
            <consortium name="US DOE Joint Genome Institute"/>
            <person name="Copeland A."/>
            <person name="Lucas S."/>
            <person name="Lapidus A."/>
            <person name="Barry K."/>
            <person name="Detter J.C."/>
            <person name="Glavina del Rio T."/>
            <person name="Hammon N."/>
            <person name="Israni S."/>
            <person name="Dalin E."/>
            <person name="Tice H."/>
            <person name="Pitluck S."/>
            <person name="Thompson L.S."/>
            <person name="Brettin T."/>
            <person name="Bruce D."/>
            <person name="Han C."/>
            <person name="Tapia R."/>
            <person name="Gilna P."/>
            <person name="Schmutz J."/>
            <person name="Larimer F."/>
            <person name="Land M."/>
            <person name="Hauser L."/>
            <person name="Kyrpides N."/>
            <person name="Mikhailova N."/>
            <person name="Janssen P.H."/>
            <person name="Kuske C.R."/>
            <person name="Richardson P."/>
        </authorList>
    </citation>
    <scope>NUCLEOTIDE SEQUENCE</scope>
    <source>
        <strain evidence="3">Ellin6076</strain>
    </source>
</reference>
<dbReference type="KEGG" id="sus:Acid_6198"/>
<dbReference type="InterPro" id="IPR029055">
    <property type="entry name" value="Ntn_hydrolases_N"/>
</dbReference>
<dbReference type="eggNOG" id="COG3342">
    <property type="taxonomic scope" value="Bacteria"/>
</dbReference>
<proteinExistence type="predicted"/>
<feature type="chain" id="PRO_5004162613" evidence="2">
    <location>
        <begin position="17"/>
        <end position="323"/>
    </location>
</feature>
<dbReference type="PANTHER" id="PTHR39328">
    <property type="entry name" value="BLL2871 PROTEIN"/>
    <property type="match status" value="1"/>
</dbReference>
<organism evidence="3">
    <name type="scientific">Solibacter usitatus (strain Ellin6076)</name>
    <dbReference type="NCBI Taxonomy" id="234267"/>
    <lineage>
        <taxon>Bacteria</taxon>
        <taxon>Pseudomonadati</taxon>
        <taxon>Acidobacteriota</taxon>
        <taxon>Terriglobia</taxon>
        <taxon>Bryobacterales</taxon>
        <taxon>Solibacteraceae</taxon>
        <taxon>Candidatus Solibacter</taxon>
    </lineage>
</organism>
<dbReference type="PANTHER" id="PTHR39328:SF1">
    <property type="entry name" value="BLL2871 PROTEIN"/>
    <property type="match status" value="1"/>
</dbReference>
<evidence type="ECO:0000256" key="2">
    <source>
        <dbReference type="SAM" id="SignalP"/>
    </source>
</evidence>
<dbReference type="Pfam" id="PF06267">
    <property type="entry name" value="DUF1028"/>
    <property type="match status" value="1"/>
</dbReference>
<dbReference type="eggNOG" id="COG0457">
    <property type="taxonomic scope" value="Bacteria"/>
</dbReference>
<accession>Q01T96</accession>
<evidence type="ECO:0000256" key="1">
    <source>
        <dbReference type="PROSITE-ProRule" id="PRU00339"/>
    </source>
</evidence>
<dbReference type="HOGENOM" id="CLU_068244_0_0_0"/>
<dbReference type="InterPro" id="IPR019734">
    <property type="entry name" value="TPR_rpt"/>
</dbReference>
<evidence type="ECO:0000313" key="3">
    <source>
        <dbReference type="EMBL" id="ABJ87124.1"/>
    </source>
</evidence>